<feature type="transmembrane region" description="Helical" evidence="12">
    <location>
        <begin position="464"/>
        <end position="486"/>
    </location>
</feature>
<dbReference type="eggNOG" id="COG0591">
    <property type="taxonomic scope" value="Bacteria"/>
</dbReference>
<feature type="transmembrane region" description="Helical" evidence="12">
    <location>
        <begin position="316"/>
        <end position="342"/>
    </location>
</feature>
<dbReference type="GO" id="GO:0005886">
    <property type="term" value="C:plasma membrane"/>
    <property type="evidence" value="ECO:0007669"/>
    <property type="project" value="UniProtKB-SubCell"/>
</dbReference>
<dbReference type="PANTHER" id="PTHR42985:SF40">
    <property type="entry name" value="LD47995P-RELATED"/>
    <property type="match status" value="1"/>
</dbReference>
<comment type="caution">
    <text evidence="13">The sequence shown here is derived from an EMBL/GenBank/DDBJ whole genome shotgun (WGS) entry which is preliminary data.</text>
</comment>
<evidence type="ECO:0000256" key="4">
    <source>
        <dbReference type="ARBA" id="ARBA00022475"/>
    </source>
</evidence>
<evidence type="ECO:0000313" key="14">
    <source>
        <dbReference type="Proteomes" id="UP000004358"/>
    </source>
</evidence>
<dbReference type="Proteomes" id="UP000004358">
    <property type="component" value="Unassembled WGS sequence"/>
</dbReference>
<dbReference type="GO" id="GO:0015293">
    <property type="term" value="F:symporter activity"/>
    <property type="evidence" value="ECO:0007669"/>
    <property type="project" value="TreeGrafter"/>
</dbReference>
<dbReference type="RefSeq" id="WP_002651684.1">
    <property type="nucleotide sequence ID" value="NZ_CH672376.1"/>
</dbReference>
<feature type="transmembrane region" description="Helical" evidence="12">
    <location>
        <begin position="380"/>
        <end position="399"/>
    </location>
</feature>
<reference evidence="13 14" key="1">
    <citation type="submission" date="2006-02" db="EMBL/GenBank/DDBJ databases">
        <authorList>
            <person name="Amann R."/>
            <person name="Ferriera S."/>
            <person name="Johnson J."/>
            <person name="Kravitz S."/>
            <person name="Halpern A."/>
            <person name="Remington K."/>
            <person name="Beeson K."/>
            <person name="Tran B."/>
            <person name="Rogers Y.-H."/>
            <person name="Friedman R."/>
            <person name="Venter J.C."/>
        </authorList>
    </citation>
    <scope>NUCLEOTIDE SEQUENCE [LARGE SCALE GENOMIC DNA]</scope>
    <source>
        <strain evidence="13 14">DSM 3645</strain>
    </source>
</reference>
<dbReference type="Gene3D" id="1.20.1730.10">
    <property type="entry name" value="Sodium/glucose cotransporter"/>
    <property type="match status" value="1"/>
</dbReference>
<organism evidence="13 14">
    <name type="scientific">Blastopirellula marina DSM 3645</name>
    <dbReference type="NCBI Taxonomy" id="314230"/>
    <lineage>
        <taxon>Bacteria</taxon>
        <taxon>Pseudomonadati</taxon>
        <taxon>Planctomycetota</taxon>
        <taxon>Planctomycetia</taxon>
        <taxon>Pirellulales</taxon>
        <taxon>Pirellulaceae</taxon>
        <taxon>Blastopirellula</taxon>
    </lineage>
</organism>
<dbReference type="GO" id="GO:0006814">
    <property type="term" value="P:sodium ion transport"/>
    <property type="evidence" value="ECO:0007669"/>
    <property type="project" value="UniProtKB-KW"/>
</dbReference>
<dbReference type="NCBIfam" id="TIGR00813">
    <property type="entry name" value="sss"/>
    <property type="match status" value="1"/>
</dbReference>
<dbReference type="OrthoDB" id="9810181at2"/>
<proteinExistence type="inferred from homology"/>
<keyword evidence="6 12" id="KW-1133">Transmembrane helix</keyword>
<feature type="transmembrane region" description="Helical" evidence="12">
    <location>
        <begin position="77"/>
        <end position="96"/>
    </location>
</feature>
<name>A3ZZI5_9BACT</name>
<keyword evidence="8" id="KW-0406">Ion transport</keyword>
<evidence type="ECO:0000256" key="10">
    <source>
        <dbReference type="ARBA" id="ARBA00023201"/>
    </source>
</evidence>
<evidence type="ECO:0000256" key="11">
    <source>
        <dbReference type="RuleBase" id="RU362091"/>
    </source>
</evidence>
<feature type="transmembrane region" description="Helical" evidence="12">
    <location>
        <begin position="230"/>
        <end position="250"/>
    </location>
</feature>
<evidence type="ECO:0000256" key="3">
    <source>
        <dbReference type="ARBA" id="ARBA00022448"/>
    </source>
</evidence>
<evidence type="ECO:0000256" key="1">
    <source>
        <dbReference type="ARBA" id="ARBA00004651"/>
    </source>
</evidence>
<protein>
    <recommendedName>
        <fullName evidence="15">Sodium-coupled permease</fullName>
    </recommendedName>
</protein>
<comment type="subcellular location">
    <subcellularLocation>
        <location evidence="1">Cell membrane</location>
        <topology evidence="1">Multi-pass membrane protein</topology>
    </subcellularLocation>
</comment>
<evidence type="ECO:0000256" key="12">
    <source>
        <dbReference type="SAM" id="Phobius"/>
    </source>
</evidence>
<evidence type="ECO:0000256" key="5">
    <source>
        <dbReference type="ARBA" id="ARBA00022692"/>
    </source>
</evidence>
<dbReference type="PANTHER" id="PTHR42985">
    <property type="entry name" value="SODIUM-COUPLED MONOCARBOXYLATE TRANSPORTER"/>
    <property type="match status" value="1"/>
</dbReference>
<dbReference type="Pfam" id="PF00474">
    <property type="entry name" value="SSF"/>
    <property type="match status" value="1"/>
</dbReference>
<keyword evidence="5 12" id="KW-0812">Transmembrane</keyword>
<dbReference type="InterPro" id="IPR051163">
    <property type="entry name" value="Sodium:Solute_Symporter_SSF"/>
</dbReference>
<evidence type="ECO:0000313" key="13">
    <source>
        <dbReference type="EMBL" id="EAQ78073.1"/>
    </source>
</evidence>
<dbReference type="InterPro" id="IPR038377">
    <property type="entry name" value="Na/Glc_symporter_sf"/>
</dbReference>
<dbReference type="AlphaFoldDB" id="A3ZZI5"/>
<feature type="transmembrane region" description="Helical" evidence="12">
    <location>
        <begin position="271"/>
        <end position="296"/>
    </location>
</feature>
<dbReference type="STRING" id="314230.DSM3645_18671"/>
<dbReference type="HOGENOM" id="CLU_018808_15_3_0"/>
<keyword evidence="3" id="KW-0813">Transport</keyword>
<evidence type="ECO:0000256" key="9">
    <source>
        <dbReference type="ARBA" id="ARBA00023136"/>
    </source>
</evidence>
<evidence type="ECO:0000256" key="7">
    <source>
        <dbReference type="ARBA" id="ARBA00023053"/>
    </source>
</evidence>
<feature type="transmembrane region" description="Helical" evidence="12">
    <location>
        <begin position="117"/>
        <end position="147"/>
    </location>
</feature>
<evidence type="ECO:0008006" key="15">
    <source>
        <dbReference type="Google" id="ProtNLM"/>
    </source>
</evidence>
<keyword evidence="7" id="KW-0915">Sodium</keyword>
<keyword evidence="9 12" id="KW-0472">Membrane</keyword>
<comment type="similarity">
    <text evidence="2 11">Belongs to the sodium:solute symporter (SSF) (TC 2.A.21) family.</text>
</comment>
<feature type="transmembrane region" description="Helical" evidence="12">
    <location>
        <begin position="153"/>
        <end position="174"/>
    </location>
</feature>
<evidence type="ECO:0000256" key="2">
    <source>
        <dbReference type="ARBA" id="ARBA00006434"/>
    </source>
</evidence>
<evidence type="ECO:0000256" key="8">
    <source>
        <dbReference type="ARBA" id="ARBA00023065"/>
    </source>
</evidence>
<feature type="transmembrane region" description="Helical" evidence="12">
    <location>
        <begin position="6"/>
        <end position="24"/>
    </location>
</feature>
<dbReference type="EMBL" id="AANZ01000024">
    <property type="protein sequence ID" value="EAQ78073.1"/>
    <property type="molecule type" value="Genomic_DNA"/>
</dbReference>
<keyword evidence="10" id="KW-0739">Sodium transport</keyword>
<keyword evidence="4" id="KW-1003">Cell membrane</keyword>
<sequence length="492" mass="52910">MNLLDYCVIFLYLLLMLGVGLYYARKNKTAEDFLLGGHQMSPVFLGLSLFATLVSTLSYLSTPGEVIAHGPMMACQVFAYPVIYLVVGFGLIPAIMRQPVTSAYELLEKRLGRGVRTVGATVFLLLRFGWMATILYATCEVVLAPLLGLDSQWTPLLCVALGVLTALYSSMGGIKAVVITDAIQSITMLIGAILALAVVTYSLGGISAWWPSQWPEHWQTPSWGFDPSQRISFGVLMVSTTLWYVCTNGSDQMSVQRFLSTRDAAAARKTFVVAQLTDLSVTVLLALTGVAVLGYYRVNAPELVDAASLQSGGDKIFPLFVISAMPAGLTGLVLAAIFSAALSSLSSGINSACAVIERDFISFLPRSWSSEERAVSRLRWMTWTVALVAIGLSMLNLLIEGNLLERCFKMVNLLTAPLFVLFFLALFVPWANAWGAWLGLAASTAVAIAVAYSHELGLGIGLSFVWIMPCALLAGITVGTSASAVMRTASSE</sequence>
<feature type="transmembrane region" description="Helical" evidence="12">
    <location>
        <begin position="186"/>
        <end position="210"/>
    </location>
</feature>
<dbReference type="InterPro" id="IPR001734">
    <property type="entry name" value="Na/solute_symporter"/>
</dbReference>
<evidence type="ECO:0000256" key="6">
    <source>
        <dbReference type="ARBA" id="ARBA00022989"/>
    </source>
</evidence>
<feature type="transmembrane region" description="Helical" evidence="12">
    <location>
        <begin position="44"/>
        <end position="62"/>
    </location>
</feature>
<gene>
    <name evidence="13" type="ORF">DSM3645_18671</name>
</gene>
<accession>A3ZZI5</accession>
<dbReference type="PROSITE" id="PS50283">
    <property type="entry name" value="NA_SOLUT_SYMP_3"/>
    <property type="match status" value="1"/>
</dbReference>